<reference evidence="2" key="1">
    <citation type="submission" date="2014-10" db="EMBL/GenBank/DDBJ databases">
        <authorList>
            <person name="Kuske C.R."/>
            <person name="Challacombe J.F."/>
            <person name="Daligault H.E."/>
            <person name="Davenport K.W."/>
            <person name="Johnson S.L."/>
            <person name="Siddaramappa S."/>
            <person name="Petersen J.M."/>
        </authorList>
    </citation>
    <scope>NUCLEOTIDE SEQUENCE [LARGE SCALE GENOMIC DNA]</scope>
    <source>
        <strain evidence="2">CA97-1460</strain>
    </source>
</reference>
<dbReference type="RefSeq" id="WP_156860390.1">
    <property type="nucleotide sequence ID" value="NZ_CP009654.1"/>
</dbReference>
<protein>
    <submittedName>
        <fullName evidence="1">Uncharacterized protein</fullName>
    </submittedName>
</protein>
<dbReference type="Proteomes" id="UP000182521">
    <property type="component" value="Chromosome"/>
</dbReference>
<dbReference type="EMBL" id="CP009654">
    <property type="protein sequence ID" value="APC96882.1"/>
    <property type="molecule type" value="Genomic_DNA"/>
</dbReference>
<organism evidence="1 2">
    <name type="scientific">Francisella frigiditurris</name>
    <dbReference type="NCBI Taxonomy" id="1542390"/>
    <lineage>
        <taxon>Bacteria</taxon>
        <taxon>Pseudomonadati</taxon>
        <taxon>Pseudomonadota</taxon>
        <taxon>Gammaproteobacteria</taxon>
        <taxon>Thiotrichales</taxon>
        <taxon>Francisellaceae</taxon>
        <taxon>Francisella</taxon>
    </lineage>
</organism>
<gene>
    <name evidence="1" type="ORF">KX01_1503</name>
</gene>
<accession>A0A1J0KT58</accession>
<dbReference type="KEGG" id="frc:KX01_1503"/>
<name>A0A1J0KT58_9GAMM</name>
<keyword evidence="2" id="KW-1185">Reference proteome</keyword>
<evidence type="ECO:0000313" key="2">
    <source>
        <dbReference type="Proteomes" id="UP000182521"/>
    </source>
</evidence>
<evidence type="ECO:0000313" key="1">
    <source>
        <dbReference type="EMBL" id="APC96882.1"/>
    </source>
</evidence>
<dbReference type="AlphaFoldDB" id="A0A1J0KT58"/>
<sequence>MKKIISLMLGSSLLVMPVYSMALASVSSYRPSAAFKHASQGIDSYGQDPYFDQVDNIQIR</sequence>
<proteinExistence type="predicted"/>